<evidence type="ECO:0000256" key="1">
    <source>
        <dbReference type="SAM" id="MobiDB-lite"/>
    </source>
</evidence>
<accession>F3QJB0</accession>
<dbReference type="OrthoDB" id="4762429at2"/>
<organism evidence="3 4">
    <name type="scientific">Parasutterella excrementihominis YIT 11859</name>
    <dbReference type="NCBI Taxonomy" id="762966"/>
    <lineage>
        <taxon>Bacteria</taxon>
        <taxon>Pseudomonadati</taxon>
        <taxon>Pseudomonadota</taxon>
        <taxon>Betaproteobacteria</taxon>
        <taxon>Burkholderiales</taxon>
        <taxon>Sutterellaceae</taxon>
        <taxon>Parasutterella</taxon>
    </lineage>
</organism>
<dbReference type="Pfam" id="PF10546">
    <property type="entry name" value="P63C"/>
    <property type="match status" value="1"/>
</dbReference>
<dbReference type="GeneID" id="43348472"/>
<dbReference type="EMBL" id="AFBP01000022">
    <property type="protein sequence ID" value="EGG55758.1"/>
    <property type="molecule type" value="Genomic_DNA"/>
</dbReference>
<evidence type="ECO:0000313" key="3">
    <source>
        <dbReference type="EMBL" id="EGG55758.1"/>
    </source>
</evidence>
<dbReference type="AlphaFoldDB" id="F3QJB0"/>
<evidence type="ECO:0000313" key="4">
    <source>
        <dbReference type="Proteomes" id="UP000005156"/>
    </source>
</evidence>
<sequence length="321" mass="36024">MDSKTKQSKGGLERAKKLSPERRSEIARDAALVKSGGFKALHKGNFKEVIGVDIPCYVLNDSNHTAVMSQRGIAEALGFATGGGTAIKKFLSSQSMLPYIGSELSKKTDQPIVFKLDQTGSGRKAYGYDVTILIDICQAIIRANDNNQLKSNQAFLVKNASIILQASAKLGIRELVYKLAGYNSTKEAVIAAFRQYILEEARKWSKEFPDDLYAEWQRLYDIPVPVRGRNWEHYHLTLKFIYLPLAKSNGKLLALLKEAKKESKGKKYDKLHQFLNEIGLTALRAHIWQVVGIAKTSQSVEEYERRFSLAFGGQLPFEFDE</sequence>
<name>F3QJB0_9BURK</name>
<dbReference type="HOGENOM" id="CLU_065522_0_0_4"/>
<gene>
    <name evidence="3" type="ORF">HMPREF9439_01011</name>
</gene>
<reference evidence="3 4" key="1">
    <citation type="submission" date="2011-02" db="EMBL/GenBank/DDBJ databases">
        <authorList>
            <person name="Weinstock G."/>
            <person name="Sodergren E."/>
            <person name="Clifton S."/>
            <person name="Fulton L."/>
            <person name="Fulton B."/>
            <person name="Courtney L."/>
            <person name="Fronick C."/>
            <person name="Harrison M."/>
            <person name="Strong C."/>
            <person name="Farmer C."/>
            <person name="Delahaunty K."/>
            <person name="Markovic C."/>
            <person name="Hall O."/>
            <person name="Minx P."/>
            <person name="Tomlinson C."/>
            <person name="Mitreva M."/>
            <person name="Hou S."/>
            <person name="Chen J."/>
            <person name="Wollam A."/>
            <person name="Pepin K.H."/>
            <person name="Johnson M."/>
            <person name="Bhonagiri V."/>
            <person name="Zhang X."/>
            <person name="Suruliraj S."/>
            <person name="Warren W."/>
            <person name="Chinwalla A."/>
            <person name="Mardis E.R."/>
            <person name="Wilson R.K."/>
        </authorList>
    </citation>
    <scope>NUCLEOTIDE SEQUENCE [LARGE SCALE GENOMIC DNA]</scope>
    <source>
        <strain evidence="3 4">YIT 11859</strain>
    </source>
</reference>
<dbReference type="eggNOG" id="ENOG502ZB8K">
    <property type="taxonomic scope" value="Bacteria"/>
</dbReference>
<protein>
    <recommendedName>
        <fullName evidence="2">Bacteriophage Mx8 p63 C-terminal domain-containing protein</fullName>
    </recommendedName>
</protein>
<proteinExistence type="predicted"/>
<keyword evidence="4" id="KW-1185">Reference proteome</keyword>
<evidence type="ECO:0000259" key="2">
    <source>
        <dbReference type="Pfam" id="PF10546"/>
    </source>
</evidence>
<dbReference type="Proteomes" id="UP000005156">
    <property type="component" value="Unassembled WGS sequence"/>
</dbReference>
<feature type="domain" description="Bacteriophage Mx8 p63 C-terminal" evidence="2">
    <location>
        <begin position="195"/>
        <end position="280"/>
    </location>
</feature>
<dbReference type="InterPro" id="IPR018874">
    <property type="entry name" value="Phage_Mx8_p63_C"/>
</dbReference>
<comment type="caution">
    <text evidence="3">The sequence shown here is derived from an EMBL/GenBank/DDBJ whole genome shotgun (WGS) entry which is preliminary data.</text>
</comment>
<feature type="region of interest" description="Disordered" evidence="1">
    <location>
        <begin position="1"/>
        <end position="23"/>
    </location>
</feature>
<dbReference type="RefSeq" id="WP_008863921.1">
    <property type="nucleotide sequence ID" value="NZ_GL883695.1"/>
</dbReference>